<accession>A0A402BDY6</accession>
<evidence type="ECO:0000256" key="1">
    <source>
        <dbReference type="SAM" id="MobiDB-lite"/>
    </source>
</evidence>
<reference evidence="3" key="1">
    <citation type="submission" date="2018-12" db="EMBL/GenBank/DDBJ databases">
        <title>Tengunoibacter tsumagoiensis gen. nov., sp. nov., Dictyobacter kobayashii sp. nov., D. alpinus sp. nov., and D. joshuensis sp. nov. and description of Dictyobacteraceae fam. nov. within the order Ktedonobacterales isolated from Tengu-no-mugimeshi.</title>
        <authorList>
            <person name="Wang C.M."/>
            <person name="Zheng Y."/>
            <person name="Sakai Y."/>
            <person name="Toyoda A."/>
            <person name="Minakuchi Y."/>
            <person name="Abe K."/>
            <person name="Yokota A."/>
            <person name="Yabe S."/>
        </authorList>
    </citation>
    <scope>NUCLEOTIDE SEQUENCE [LARGE SCALE GENOMIC DNA]</scope>
    <source>
        <strain evidence="3">Uno16</strain>
    </source>
</reference>
<evidence type="ECO:0000313" key="2">
    <source>
        <dbReference type="EMBL" id="GCE29510.1"/>
    </source>
</evidence>
<dbReference type="Proteomes" id="UP000287171">
    <property type="component" value="Unassembled WGS sequence"/>
</dbReference>
<comment type="caution">
    <text evidence="2">The sequence shown here is derived from an EMBL/GenBank/DDBJ whole genome shotgun (WGS) entry which is preliminary data.</text>
</comment>
<evidence type="ECO:0000313" key="3">
    <source>
        <dbReference type="Proteomes" id="UP000287171"/>
    </source>
</evidence>
<gene>
    <name evidence="2" type="ORF">KDA_49940</name>
</gene>
<feature type="compositionally biased region" description="Basic and acidic residues" evidence="1">
    <location>
        <begin position="15"/>
        <end position="31"/>
    </location>
</feature>
<feature type="region of interest" description="Disordered" evidence="1">
    <location>
        <begin position="1"/>
        <end position="31"/>
    </location>
</feature>
<dbReference type="EMBL" id="BIFT01000002">
    <property type="protein sequence ID" value="GCE29510.1"/>
    <property type="molecule type" value="Genomic_DNA"/>
</dbReference>
<sequence length="53" mass="6271">MHDEKYMGKQSRIIQKKEKKNDSTTHYREQAKPDMSKVTLNWITGTQHPSLLI</sequence>
<organism evidence="2 3">
    <name type="scientific">Dictyobacter alpinus</name>
    <dbReference type="NCBI Taxonomy" id="2014873"/>
    <lineage>
        <taxon>Bacteria</taxon>
        <taxon>Bacillati</taxon>
        <taxon>Chloroflexota</taxon>
        <taxon>Ktedonobacteria</taxon>
        <taxon>Ktedonobacterales</taxon>
        <taxon>Dictyobacteraceae</taxon>
        <taxon>Dictyobacter</taxon>
    </lineage>
</organism>
<dbReference type="AlphaFoldDB" id="A0A402BDY6"/>
<keyword evidence="3" id="KW-1185">Reference proteome</keyword>
<proteinExistence type="predicted"/>
<protein>
    <submittedName>
        <fullName evidence="2">Uncharacterized protein</fullName>
    </submittedName>
</protein>
<name>A0A402BDY6_9CHLR</name>